<comment type="caution">
    <text evidence="4">The sequence shown here is derived from an EMBL/GenBank/DDBJ whole genome shotgun (WGS) entry which is preliminary data.</text>
</comment>
<feature type="compositionally biased region" description="Polar residues" evidence="1">
    <location>
        <begin position="618"/>
        <end position="633"/>
    </location>
</feature>
<feature type="compositionally biased region" description="Low complexity" evidence="1">
    <location>
        <begin position="392"/>
        <end position="416"/>
    </location>
</feature>
<gene>
    <name evidence="4" type="ORF">BWQ96_02282</name>
</gene>
<feature type="compositionally biased region" description="Low complexity" evidence="1">
    <location>
        <begin position="1268"/>
        <end position="1294"/>
    </location>
</feature>
<feature type="compositionally biased region" description="Polar residues" evidence="1">
    <location>
        <begin position="84"/>
        <end position="118"/>
    </location>
</feature>
<feature type="compositionally biased region" description="Low complexity" evidence="1">
    <location>
        <begin position="1529"/>
        <end position="1546"/>
    </location>
</feature>
<feature type="compositionally biased region" description="Polar residues" evidence="1">
    <location>
        <begin position="1907"/>
        <end position="1918"/>
    </location>
</feature>
<evidence type="ECO:0000256" key="1">
    <source>
        <dbReference type="SAM" id="MobiDB-lite"/>
    </source>
</evidence>
<feature type="compositionally biased region" description="Polar residues" evidence="1">
    <location>
        <begin position="1935"/>
        <end position="1951"/>
    </location>
</feature>
<feature type="region of interest" description="Disordered" evidence="1">
    <location>
        <begin position="2133"/>
        <end position="2156"/>
    </location>
</feature>
<feature type="region of interest" description="Disordered" evidence="1">
    <location>
        <begin position="1907"/>
        <end position="1953"/>
    </location>
</feature>
<feature type="compositionally biased region" description="Polar residues" evidence="1">
    <location>
        <begin position="2183"/>
        <end position="2199"/>
    </location>
</feature>
<feature type="compositionally biased region" description="Acidic residues" evidence="1">
    <location>
        <begin position="1547"/>
        <end position="1562"/>
    </location>
</feature>
<feature type="compositionally biased region" description="Polar residues" evidence="1">
    <location>
        <begin position="190"/>
        <end position="214"/>
    </location>
</feature>
<feature type="compositionally biased region" description="Polar residues" evidence="1">
    <location>
        <begin position="2265"/>
        <end position="2276"/>
    </location>
</feature>
<feature type="compositionally biased region" description="Polar residues" evidence="1">
    <location>
        <begin position="1342"/>
        <end position="1355"/>
    </location>
</feature>
<feature type="region of interest" description="Disordered" evidence="1">
    <location>
        <begin position="617"/>
        <end position="672"/>
    </location>
</feature>
<dbReference type="Gene3D" id="2.60.120.430">
    <property type="entry name" value="Galactose-binding lectin"/>
    <property type="match status" value="3"/>
</dbReference>
<feature type="region of interest" description="Disordered" evidence="1">
    <location>
        <begin position="1051"/>
        <end position="1102"/>
    </location>
</feature>
<feature type="compositionally biased region" description="Acidic residues" evidence="1">
    <location>
        <begin position="330"/>
        <end position="342"/>
    </location>
</feature>
<proteinExistence type="predicted"/>
<feature type="region of interest" description="Disordered" evidence="1">
    <location>
        <begin position="75"/>
        <end position="439"/>
    </location>
</feature>
<feature type="compositionally biased region" description="Low complexity" evidence="1">
    <location>
        <begin position="1585"/>
        <end position="1596"/>
    </location>
</feature>
<feature type="region of interest" description="Disordered" evidence="1">
    <location>
        <begin position="844"/>
        <end position="867"/>
    </location>
</feature>
<evidence type="ECO:0000313" key="4">
    <source>
        <dbReference type="EMBL" id="PXF47896.1"/>
    </source>
</evidence>
<organism evidence="4 5">
    <name type="scientific">Gracilariopsis chorda</name>
    <dbReference type="NCBI Taxonomy" id="448386"/>
    <lineage>
        <taxon>Eukaryota</taxon>
        <taxon>Rhodophyta</taxon>
        <taxon>Florideophyceae</taxon>
        <taxon>Rhodymeniophycidae</taxon>
        <taxon>Gracilariales</taxon>
        <taxon>Gracilariaceae</taxon>
        <taxon>Gracilariopsis</taxon>
    </lineage>
</organism>
<feature type="region of interest" description="Disordered" evidence="1">
    <location>
        <begin position="2177"/>
        <end position="2205"/>
    </location>
</feature>
<evidence type="ECO:0000313" key="5">
    <source>
        <dbReference type="Proteomes" id="UP000247409"/>
    </source>
</evidence>
<feature type="region of interest" description="Disordered" evidence="1">
    <location>
        <begin position="1172"/>
        <end position="1472"/>
    </location>
</feature>
<sequence length="2276" mass="236588">MAWWKTFPSPLLLLSLFILLLTAFNTSNALRPDSFTLISHTREYAVYANDDGVPKLEKDDIPANDPQVILDAPISTATPKPLQPSFTPVSEGSQTHSSPANTTPNVSDVPSKVTVSESVTHDSSSDLDQPPTVAQPVVAPSSSTAANPPANDPSPSPSSTPLAQQHSTPINTASASNAGTTQDADDSLSDHISSTSDDVEDQQLQPEETTTMLHDSSDPFVVEPPMQPATAASSVTPSSVALSMQPPPSSSAVPPSHTSPSDPQSSSSEPEMPKPNVSASSTPSPTEKAETNPPENSPVSAAPNTMGTVIAPGTQPPPSTASTTSSLDTGAEEQDLELEPLESAEAQEPNDAAQTPLNGGAIPASEPTQDENSVVLEVDAPTAPENTDTADLSSDSPSQAKPSPASPAPQQLASQDAAEEPAVTDASSIPDDENASSEQGNGAVIVLDSNPKQPASDILMNVDEDEAFTCTYFGSGTVPGYGKPDDDNLSGDVSTFAAKSSDFPDLAPEYLSHTHGNSWSYSFSVDETFVYDVVLGYAEVYDKACDAGQDGGFRTFTSSVGEQTVKMDVMAVVGCGKPLQKLYPKIPASSGTISIVLEKVSQQAILSTMCYKKAGKVDSQSSSDDTESPTQGDTSAVPVSSKSPVPTAVPPSSPGGDGDQLTGTSSADPEVATGPSYSCVNFGPAAINGYDMYDPDAISGETGMYEGSGMPRNALPEAYWHHIYGKTWTYSLEVSTNTSQDLVLGYAETFPEACELDKNASFRVFSVSAGGGSQIVDVMKSVGCGAIFQTTFASVTPVNEEIEISFSAVSGDAMLSLICYSDATPATQGPGIVTGITVDSSNASMAEEGTLSSSESGALEPSQTPDPVNSLVEEAPGGTCFTFGKTNVAGFVNEEAIPPTVTYYKNPGASVSGAENEAIFSSNIFGPQFDIELHVNSSEAQSVFVSLAEVYEPACVKGKRVFSITIDAFSKTIDVFDEAGCSAALILRIDEVSPDVDGNIRIAFSAIEDNAMVSSVCVTKSVSNSLGVPSLAVVSKLPPPDKLDSSAGIAIETSQSETDKPSNPYPSSESNIGDNPVASGSVISSDGHKNGDPENSPFPEFNGLIDATVTVSPVVPGSQPLAKPVSASDPEHNTSTGEAPNVELVHPNIVISDFGEDGTQTTDVLLPSNFSQTTFGEASSTPSHSPTAGLSDGPDTTGSMHGSDSDASGSSGFPKGSVDGLEANQNEGDVPPQATDVIIVIDEDEAPSPSPSPGSSSEALLTDENEGPSPSADVSPAAPSDAVTSASPSASPTPEVIIMVGENDATSESPLPSPSVAEPSPSPSAPTSAVVLTVEDGDGNGIVSSASPSTTDVPQSSAAGATSASVSSEPTPSIAPSPSATMSSDDDSPPTVSDPDALLEDDSLEVIPTAVPAGGFTTTSTTVEDELTESPEASAIDSSNPVTITISLPSASPTPVSVVIPPSNESDQPVDSVEDGEVQILVTDTETESVAFSPSAVDASELPVSPTATAEPSITPSAPVTDNQIEIVVTAPTVTPTPGTAPPSSTGDDELEDVIVEDDDSETSAVEAPDGVSLADEGLGASGDSSTTSSPSPSVVVSVTGADTVIIESGQVEPSPVPAVSIVPPSAPQPVVEVAEDDADVIEVSEDGQGGTSPLTGNEKVPSILEGQYKELIGTKPAGNGFSIGMGIFGALLVLLLLVFLFFAIRSDGVAYSYSSHYSGRKPDDYGEPSQGGYTEGVSQGPVQSEPYTGGEDAGRYNQGVSAESRPVGGGVGTFEYEMPEGGLGGVGGSYGNAEPDTYAEYSSLNLQENPATMDNSNVYTRSEGLTTEEGRTLGYGSGTGAIYGAGGILRDSQETTEHHYDDHAHGPTGTATQATYQVDRTTDMYEDEPLQETTLTSDVQQRISQFNQDSQGASSIQPGPVTEEYSLNDHHSTARPNTHVSESSGKQGRNFSGVMYRTGYETVDKETRKEYAALRETGNVVENTRRSRRSSAHEYPEGTLSISSTPSAAPSPYETGMKEQLVMDSDSGNAYQRSPVLAPSESISGASVEFGDRRSQQRTAATASVLDDFRYNESSHRVSSRQGAGTPDLQSELSNDGPWPWWWSDQKDQTKISTGFRPSDMDYYGESIQMDKENSSLPSNSQSPVEKSSSALSTEDAKAAVIVNDPMILKPSEIARRGHLPTSRSTWQRQYSSTSDGTSYEHENNPYFDELRRRREPYVKTVANRLSTGVNTFTRQSGESMLEEARQEFEKEHEARKSSGFGTGASSWTTQGVYV</sequence>
<feature type="compositionally biased region" description="Low complexity" evidence="1">
    <location>
        <begin position="1447"/>
        <end position="1463"/>
    </location>
</feature>
<feature type="compositionally biased region" description="Low complexity" evidence="1">
    <location>
        <begin position="2002"/>
        <end position="2013"/>
    </location>
</feature>
<feature type="compositionally biased region" description="Low complexity" evidence="1">
    <location>
        <begin position="128"/>
        <end position="149"/>
    </location>
</feature>
<feature type="compositionally biased region" description="Polar residues" evidence="1">
    <location>
        <begin position="1506"/>
        <end position="1524"/>
    </location>
</feature>
<dbReference type="EMBL" id="NBIV01000018">
    <property type="protein sequence ID" value="PXF47896.1"/>
    <property type="molecule type" value="Genomic_DNA"/>
</dbReference>
<feature type="compositionally biased region" description="Polar residues" evidence="1">
    <location>
        <begin position="293"/>
        <end position="307"/>
    </location>
</feature>
<feature type="region of interest" description="Disordered" evidence="1">
    <location>
        <begin position="1976"/>
        <end position="2014"/>
    </location>
</feature>
<feature type="compositionally biased region" description="Low complexity" evidence="1">
    <location>
        <begin position="1356"/>
        <end position="1396"/>
    </location>
</feature>
<feature type="compositionally biased region" description="Polar residues" evidence="1">
    <location>
        <begin position="1737"/>
        <end position="1747"/>
    </location>
</feature>
<evidence type="ECO:0000256" key="2">
    <source>
        <dbReference type="SAM" id="Phobius"/>
    </source>
</evidence>
<feature type="region of interest" description="Disordered" evidence="1">
    <location>
        <begin position="2236"/>
        <end position="2276"/>
    </location>
</feature>
<feature type="compositionally biased region" description="Polar residues" evidence="1">
    <location>
        <begin position="1172"/>
        <end position="1188"/>
    </location>
</feature>
<feature type="compositionally biased region" description="Basic and acidic residues" evidence="1">
    <location>
        <begin position="2244"/>
        <end position="2258"/>
    </location>
</feature>
<feature type="transmembrane region" description="Helical" evidence="2">
    <location>
        <begin position="1682"/>
        <end position="1705"/>
    </location>
</feature>
<feature type="compositionally biased region" description="Polar residues" evidence="1">
    <location>
        <begin position="162"/>
        <end position="182"/>
    </location>
</feature>
<feature type="compositionally biased region" description="Polar residues" evidence="1">
    <location>
        <begin position="2081"/>
        <end position="2095"/>
    </location>
</feature>
<feature type="compositionally biased region" description="Low complexity" evidence="1">
    <location>
        <begin position="1307"/>
        <end position="1332"/>
    </location>
</feature>
<accession>A0A2V3J0F7</accession>
<dbReference type="PANTHER" id="PTHR48125">
    <property type="entry name" value="LP07818P1"/>
    <property type="match status" value="1"/>
</dbReference>
<reference evidence="4 5" key="1">
    <citation type="journal article" date="2018" name="Mol. Biol. Evol.">
        <title>Analysis of the draft genome of the red seaweed Gracilariopsis chorda provides insights into genome size evolution in Rhodophyta.</title>
        <authorList>
            <person name="Lee J."/>
            <person name="Yang E.C."/>
            <person name="Graf L."/>
            <person name="Yang J.H."/>
            <person name="Qiu H."/>
            <person name="Zel Zion U."/>
            <person name="Chan C.X."/>
            <person name="Stephens T.G."/>
            <person name="Weber A.P.M."/>
            <person name="Boo G.H."/>
            <person name="Boo S.M."/>
            <person name="Kim K.M."/>
            <person name="Shin Y."/>
            <person name="Jung M."/>
            <person name="Lee S.J."/>
            <person name="Yim H.S."/>
            <person name="Lee J.H."/>
            <person name="Bhattacharya D."/>
            <person name="Yoon H.S."/>
        </authorList>
    </citation>
    <scope>NUCLEOTIDE SEQUENCE [LARGE SCALE GENOMIC DNA]</scope>
    <source>
        <strain evidence="4 5">SKKU-2015</strain>
        <tissue evidence="4">Whole body</tissue>
    </source>
</reference>
<feature type="region of interest" description="Disordered" evidence="1">
    <location>
        <begin position="1120"/>
        <end position="1144"/>
    </location>
</feature>
<keyword evidence="3" id="KW-0732">Signal</keyword>
<keyword evidence="2" id="KW-0812">Transmembrane</keyword>
<evidence type="ECO:0000256" key="3">
    <source>
        <dbReference type="SAM" id="SignalP"/>
    </source>
</evidence>
<feature type="region of interest" description="Disordered" evidence="1">
    <location>
        <begin position="2077"/>
        <end position="2102"/>
    </location>
</feature>
<feature type="region of interest" description="Disordered" evidence="1">
    <location>
        <begin position="1716"/>
        <end position="1771"/>
    </location>
</feature>
<keyword evidence="5" id="KW-1185">Reference proteome</keyword>
<protein>
    <submittedName>
        <fullName evidence="4">Uncharacterized protein</fullName>
    </submittedName>
</protein>
<dbReference type="OrthoDB" id="10597301at2759"/>
<feature type="compositionally biased region" description="Polar residues" evidence="1">
    <location>
        <begin position="1436"/>
        <end position="1446"/>
    </location>
</feature>
<feature type="signal peptide" evidence="3">
    <location>
        <begin position="1"/>
        <end position="29"/>
    </location>
</feature>
<keyword evidence="2" id="KW-1133">Transmembrane helix</keyword>
<feature type="chain" id="PRO_5016085409" evidence="3">
    <location>
        <begin position="30"/>
        <end position="2276"/>
    </location>
</feature>
<dbReference type="PANTHER" id="PTHR48125:SF10">
    <property type="entry name" value="OS12G0136300 PROTEIN"/>
    <property type="match status" value="1"/>
</dbReference>
<keyword evidence="2" id="KW-0472">Membrane</keyword>
<feature type="compositionally biased region" description="Low complexity" evidence="1">
    <location>
        <begin position="250"/>
        <end position="270"/>
    </location>
</feature>
<feature type="region of interest" description="Disordered" evidence="1">
    <location>
        <begin position="1489"/>
        <end position="1596"/>
    </location>
</feature>
<name>A0A2V3J0F7_9FLOR</name>
<feature type="compositionally biased region" description="Low complexity" evidence="1">
    <location>
        <begin position="228"/>
        <end position="241"/>
    </location>
</feature>
<feature type="compositionally biased region" description="Polar residues" evidence="1">
    <location>
        <begin position="2136"/>
        <end position="2154"/>
    </location>
</feature>
<feature type="compositionally biased region" description="Low complexity" evidence="1">
    <location>
        <begin position="1198"/>
        <end position="1212"/>
    </location>
</feature>
<dbReference type="Proteomes" id="UP000247409">
    <property type="component" value="Unassembled WGS sequence"/>
</dbReference>
<feature type="compositionally biased region" description="Low complexity" evidence="1">
    <location>
        <begin position="634"/>
        <end position="646"/>
    </location>
</feature>